<protein>
    <submittedName>
        <fullName evidence="1">Uncharacterized protein</fullName>
    </submittedName>
</protein>
<name>A0A8J1XKK5_OWEFU</name>
<comment type="caution">
    <text evidence="1">The sequence shown here is derived from an EMBL/GenBank/DDBJ whole genome shotgun (WGS) entry which is preliminary data.</text>
</comment>
<dbReference type="OrthoDB" id="75724at2759"/>
<dbReference type="AlphaFoldDB" id="A0A8J1XKK5"/>
<dbReference type="Proteomes" id="UP000749559">
    <property type="component" value="Unassembled WGS sequence"/>
</dbReference>
<reference evidence="1" key="1">
    <citation type="submission" date="2022-03" db="EMBL/GenBank/DDBJ databases">
        <authorList>
            <person name="Martin C."/>
        </authorList>
    </citation>
    <scope>NUCLEOTIDE SEQUENCE</scope>
</reference>
<dbReference type="EMBL" id="CAIIXF020000002">
    <property type="protein sequence ID" value="CAH1778300.1"/>
    <property type="molecule type" value="Genomic_DNA"/>
</dbReference>
<sequence>LRRSAFSQLEARALIENYVAVTCTKLAFWGKDIDTHSKGFKAALEIGLMTPLPVPDDEGRRIIMIRPGQWHSCDRRSDERHTKSTGVWWVGQYYKNVLFLNE</sequence>
<feature type="non-terminal residue" evidence="1">
    <location>
        <position position="1"/>
    </location>
</feature>
<organism evidence="1 2">
    <name type="scientific">Owenia fusiformis</name>
    <name type="common">Polychaete worm</name>
    <dbReference type="NCBI Taxonomy" id="6347"/>
    <lineage>
        <taxon>Eukaryota</taxon>
        <taxon>Metazoa</taxon>
        <taxon>Spiralia</taxon>
        <taxon>Lophotrochozoa</taxon>
        <taxon>Annelida</taxon>
        <taxon>Polychaeta</taxon>
        <taxon>Sedentaria</taxon>
        <taxon>Canalipalpata</taxon>
        <taxon>Sabellida</taxon>
        <taxon>Oweniida</taxon>
        <taxon>Oweniidae</taxon>
        <taxon>Owenia</taxon>
    </lineage>
</organism>
<evidence type="ECO:0000313" key="2">
    <source>
        <dbReference type="Proteomes" id="UP000749559"/>
    </source>
</evidence>
<proteinExistence type="predicted"/>
<gene>
    <name evidence="1" type="ORF">OFUS_LOCUS5234</name>
</gene>
<accession>A0A8J1XKK5</accession>
<keyword evidence="2" id="KW-1185">Reference proteome</keyword>
<evidence type="ECO:0000313" key="1">
    <source>
        <dbReference type="EMBL" id="CAH1778300.1"/>
    </source>
</evidence>